<dbReference type="Proteomes" id="UP001221757">
    <property type="component" value="Unassembled WGS sequence"/>
</dbReference>
<evidence type="ECO:0000256" key="1">
    <source>
        <dbReference type="ARBA" id="ARBA00022630"/>
    </source>
</evidence>
<keyword evidence="6" id="KW-1185">Reference proteome</keyword>
<dbReference type="PANTHER" id="PTHR46720:SF3">
    <property type="entry name" value="FAD-BINDING DOMAIN-CONTAINING PROTEIN-RELATED"/>
    <property type="match status" value="1"/>
</dbReference>
<dbReference type="Gene3D" id="3.50.50.60">
    <property type="entry name" value="FAD/NAD(P)-binding domain"/>
    <property type="match status" value="1"/>
</dbReference>
<keyword evidence="1" id="KW-0285">Flavoprotein</keyword>
<dbReference type="EMBL" id="JARKIE010000070">
    <property type="protein sequence ID" value="KAJ7689732.1"/>
    <property type="molecule type" value="Genomic_DNA"/>
</dbReference>
<dbReference type="PANTHER" id="PTHR46720">
    <property type="entry name" value="HYDROXYLASE, PUTATIVE (AFU_ORTHOLOGUE AFUA_3G01460)-RELATED"/>
    <property type="match status" value="1"/>
</dbReference>
<sequence length="446" mass="48628">MSQIDYKFRVAIVGCGIAGLSLAAFISRFAKDDPECRIAVDIYEAKPEVSAVGAGVGIWKRSWQALQDLGFEEDIIAKGFTVPKDGESRGPIFRKSDQSTQGYDFHNHMMPYGPLGLHRPTLLEIFQSKLSTDCTIHTSKRLGGYFVSGGNIVTLLFSDGSTATANVVVGADGVHSATRASMFESLGRGYAQYITPTFSGTVVYRGTVPKSKLAEAFPEHVGLEGPKLWCGKNMHVVSDPIGPNIGLNCFHSRPEMEGKPYVVSMVTDAATEDVCRLFKNWEPDLLAMIRNAESYTAWAIHVVNPLPCYASGFVVLIGDAAHAMTPHQGVGGGQAIEDAHLLGRLLAHPCTVREKLSSILKLHKRLSLSRTQDAWEKSRINGTMYEFNHPNFLFDDPSHPEGPSRAELEQLGNAVGLSFAWLAEGNVEADWAEAEAQLMVISDEAE</sequence>
<evidence type="ECO:0000256" key="3">
    <source>
        <dbReference type="ARBA" id="ARBA00023002"/>
    </source>
</evidence>
<evidence type="ECO:0000313" key="5">
    <source>
        <dbReference type="EMBL" id="KAJ7689732.1"/>
    </source>
</evidence>
<name>A0AAD7DF62_MYCRO</name>
<evidence type="ECO:0000256" key="2">
    <source>
        <dbReference type="ARBA" id="ARBA00022827"/>
    </source>
</evidence>
<feature type="domain" description="FAD-binding" evidence="4">
    <location>
        <begin position="309"/>
        <end position="351"/>
    </location>
</feature>
<dbReference type="PRINTS" id="PR00420">
    <property type="entry name" value="RNGMNOXGNASE"/>
</dbReference>
<gene>
    <name evidence="5" type="ORF">B0H17DRAFT_1066144</name>
</gene>
<keyword evidence="2" id="KW-0274">FAD</keyword>
<dbReference type="Pfam" id="PF01494">
    <property type="entry name" value="FAD_binding_3"/>
    <property type="match status" value="2"/>
</dbReference>
<comment type="caution">
    <text evidence="5">The sequence shown here is derived from an EMBL/GenBank/DDBJ whole genome shotgun (WGS) entry which is preliminary data.</text>
</comment>
<keyword evidence="3" id="KW-0560">Oxidoreductase</keyword>
<proteinExistence type="predicted"/>
<dbReference type="InterPro" id="IPR002938">
    <property type="entry name" value="FAD-bd"/>
</dbReference>
<dbReference type="AlphaFoldDB" id="A0AAD7DF62"/>
<evidence type="ECO:0000259" key="4">
    <source>
        <dbReference type="Pfam" id="PF01494"/>
    </source>
</evidence>
<reference evidence="5" key="1">
    <citation type="submission" date="2023-03" db="EMBL/GenBank/DDBJ databases">
        <title>Massive genome expansion in bonnet fungi (Mycena s.s.) driven by repeated elements and novel gene families across ecological guilds.</title>
        <authorList>
            <consortium name="Lawrence Berkeley National Laboratory"/>
            <person name="Harder C.B."/>
            <person name="Miyauchi S."/>
            <person name="Viragh M."/>
            <person name="Kuo A."/>
            <person name="Thoen E."/>
            <person name="Andreopoulos B."/>
            <person name="Lu D."/>
            <person name="Skrede I."/>
            <person name="Drula E."/>
            <person name="Henrissat B."/>
            <person name="Morin E."/>
            <person name="Kohler A."/>
            <person name="Barry K."/>
            <person name="LaButti K."/>
            <person name="Morin E."/>
            <person name="Salamov A."/>
            <person name="Lipzen A."/>
            <person name="Mereny Z."/>
            <person name="Hegedus B."/>
            <person name="Baldrian P."/>
            <person name="Stursova M."/>
            <person name="Weitz H."/>
            <person name="Taylor A."/>
            <person name="Grigoriev I.V."/>
            <person name="Nagy L.G."/>
            <person name="Martin F."/>
            <person name="Kauserud H."/>
        </authorList>
    </citation>
    <scope>NUCLEOTIDE SEQUENCE</scope>
    <source>
        <strain evidence="5">CBHHK067</strain>
    </source>
</reference>
<dbReference type="GO" id="GO:0071949">
    <property type="term" value="F:FAD binding"/>
    <property type="evidence" value="ECO:0007669"/>
    <property type="project" value="InterPro"/>
</dbReference>
<dbReference type="GO" id="GO:0044550">
    <property type="term" value="P:secondary metabolite biosynthetic process"/>
    <property type="evidence" value="ECO:0007669"/>
    <property type="project" value="TreeGrafter"/>
</dbReference>
<accession>A0AAD7DF62</accession>
<dbReference type="GO" id="GO:0016491">
    <property type="term" value="F:oxidoreductase activity"/>
    <property type="evidence" value="ECO:0007669"/>
    <property type="project" value="UniProtKB-KW"/>
</dbReference>
<organism evidence="5 6">
    <name type="scientific">Mycena rosella</name>
    <name type="common">Pink bonnet</name>
    <name type="synonym">Agaricus rosellus</name>
    <dbReference type="NCBI Taxonomy" id="1033263"/>
    <lineage>
        <taxon>Eukaryota</taxon>
        <taxon>Fungi</taxon>
        <taxon>Dikarya</taxon>
        <taxon>Basidiomycota</taxon>
        <taxon>Agaricomycotina</taxon>
        <taxon>Agaricomycetes</taxon>
        <taxon>Agaricomycetidae</taxon>
        <taxon>Agaricales</taxon>
        <taxon>Marasmiineae</taxon>
        <taxon>Mycenaceae</taxon>
        <taxon>Mycena</taxon>
    </lineage>
</organism>
<dbReference type="InterPro" id="IPR036188">
    <property type="entry name" value="FAD/NAD-bd_sf"/>
</dbReference>
<feature type="domain" description="FAD-binding" evidence="4">
    <location>
        <begin position="8"/>
        <end position="182"/>
    </location>
</feature>
<dbReference type="SUPFAM" id="SSF54373">
    <property type="entry name" value="FAD-linked reductases, C-terminal domain"/>
    <property type="match status" value="1"/>
</dbReference>
<dbReference type="SUPFAM" id="SSF51905">
    <property type="entry name" value="FAD/NAD(P)-binding domain"/>
    <property type="match status" value="1"/>
</dbReference>
<dbReference type="InterPro" id="IPR051104">
    <property type="entry name" value="FAD_monoxygenase"/>
</dbReference>
<protein>
    <recommendedName>
        <fullName evidence="4">FAD-binding domain-containing protein</fullName>
    </recommendedName>
</protein>
<evidence type="ECO:0000313" key="6">
    <source>
        <dbReference type="Proteomes" id="UP001221757"/>
    </source>
</evidence>